<dbReference type="InterPro" id="IPR054208">
    <property type="entry name" value="DUF6914"/>
</dbReference>
<reference evidence="1" key="1">
    <citation type="submission" date="2023-08" db="EMBL/GenBank/DDBJ databases">
        <title>Black Yeasts Isolated from many extreme environments.</title>
        <authorList>
            <person name="Coleine C."/>
            <person name="Stajich J.E."/>
            <person name="Selbmann L."/>
        </authorList>
    </citation>
    <scope>NUCLEOTIDE SEQUENCE</scope>
    <source>
        <strain evidence="1">CCFEE 5401</strain>
    </source>
</reference>
<proteinExistence type="predicted"/>
<evidence type="ECO:0000313" key="2">
    <source>
        <dbReference type="Proteomes" id="UP001310890"/>
    </source>
</evidence>
<protein>
    <submittedName>
        <fullName evidence="1">Uncharacterized protein</fullName>
    </submittedName>
</protein>
<name>A0AAN7YQJ3_9PEZI</name>
<comment type="caution">
    <text evidence="1">The sequence shown here is derived from an EMBL/GenBank/DDBJ whole genome shotgun (WGS) entry which is preliminary data.</text>
</comment>
<organism evidence="1 2">
    <name type="scientific">Meristemomyces frigidus</name>
    <dbReference type="NCBI Taxonomy" id="1508187"/>
    <lineage>
        <taxon>Eukaryota</taxon>
        <taxon>Fungi</taxon>
        <taxon>Dikarya</taxon>
        <taxon>Ascomycota</taxon>
        <taxon>Pezizomycotina</taxon>
        <taxon>Dothideomycetes</taxon>
        <taxon>Dothideomycetidae</taxon>
        <taxon>Mycosphaerellales</taxon>
        <taxon>Teratosphaeriaceae</taxon>
        <taxon>Meristemomyces</taxon>
    </lineage>
</organism>
<dbReference type="EMBL" id="JAVRRL010000013">
    <property type="protein sequence ID" value="KAK5115254.1"/>
    <property type="molecule type" value="Genomic_DNA"/>
</dbReference>
<dbReference type="AlphaFoldDB" id="A0AAN7YQJ3"/>
<dbReference type="Proteomes" id="UP001310890">
    <property type="component" value="Unassembled WGS sequence"/>
</dbReference>
<dbReference type="Pfam" id="PF21858">
    <property type="entry name" value="DUF6914"/>
    <property type="match status" value="1"/>
</dbReference>
<accession>A0AAN7YQJ3</accession>
<gene>
    <name evidence="1" type="ORF">LTR62_001454</name>
</gene>
<evidence type="ECO:0000313" key="1">
    <source>
        <dbReference type="EMBL" id="KAK5115254.1"/>
    </source>
</evidence>
<sequence>MPHATRPSYFRSLSSSSQKDKPRLYIGLYPRCSGHDGCDAYHWTLVTGPATPARKDITTRHHLAHTGSHTVLGNDSQHSLYHGDDLIDRPHAQAELLVRITVAKVVDNERLQTVLQNLRVRSRVGNDCTEPSTCAQWVKDAFVALRADSSCLKSLLDIEDWDVIERMAREYCRGKRREGRFSNDAMDWWRRENVSTFNAWENRETTV</sequence>